<name>A0ABU3B2C1_9ACTN</name>
<gene>
    <name evidence="2" type="ORF">RM812_41705</name>
</gene>
<feature type="non-terminal residue" evidence="2">
    <location>
        <position position="1"/>
    </location>
</feature>
<proteinExistence type="predicted"/>
<evidence type="ECO:0000313" key="3">
    <source>
        <dbReference type="Proteomes" id="UP001180724"/>
    </source>
</evidence>
<protein>
    <submittedName>
        <fullName evidence="2">Uncharacterized protein</fullName>
    </submittedName>
</protein>
<organism evidence="2 3">
    <name type="scientific">Streptomyces lancefieldiae</name>
    <dbReference type="NCBI Taxonomy" id="3075520"/>
    <lineage>
        <taxon>Bacteria</taxon>
        <taxon>Bacillati</taxon>
        <taxon>Actinomycetota</taxon>
        <taxon>Actinomycetes</taxon>
        <taxon>Kitasatosporales</taxon>
        <taxon>Streptomycetaceae</taxon>
        <taxon>Streptomyces</taxon>
    </lineage>
</organism>
<dbReference type="RefSeq" id="WP_311586163.1">
    <property type="nucleotide sequence ID" value="NZ_JAVRFH010000215.1"/>
</dbReference>
<keyword evidence="3" id="KW-1185">Reference proteome</keyword>
<feature type="compositionally biased region" description="Polar residues" evidence="1">
    <location>
        <begin position="9"/>
        <end position="20"/>
    </location>
</feature>
<evidence type="ECO:0000256" key="1">
    <source>
        <dbReference type="SAM" id="MobiDB-lite"/>
    </source>
</evidence>
<feature type="region of interest" description="Disordered" evidence="1">
    <location>
        <begin position="1"/>
        <end position="26"/>
    </location>
</feature>
<sequence>CCGRKPATPTWNASPASSPVSPEHAPRRSQVVLVEPALSQLAKLTATETHRLDRAIVAISVNPELGTPVPDTLLRDYVDDVDEVRVIYYVTALRQITIVAYVEA</sequence>
<accession>A0ABU3B2C1</accession>
<dbReference type="EMBL" id="JAVRFH010000215">
    <property type="protein sequence ID" value="MDT0616597.1"/>
    <property type="molecule type" value="Genomic_DNA"/>
</dbReference>
<comment type="caution">
    <text evidence="2">The sequence shown here is derived from an EMBL/GenBank/DDBJ whole genome shotgun (WGS) entry which is preliminary data.</text>
</comment>
<reference evidence="2" key="1">
    <citation type="submission" date="2024-05" db="EMBL/GenBank/DDBJ databases">
        <title>30 novel species of actinomycetes from the DSMZ collection.</title>
        <authorList>
            <person name="Nouioui I."/>
        </authorList>
    </citation>
    <scope>NUCLEOTIDE SEQUENCE</scope>
    <source>
        <strain evidence="2">DSM 40712</strain>
    </source>
</reference>
<dbReference type="Proteomes" id="UP001180724">
    <property type="component" value="Unassembled WGS sequence"/>
</dbReference>
<evidence type="ECO:0000313" key="2">
    <source>
        <dbReference type="EMBL" id="MDT0616597.1"/>
    </source>
</evidence>